<comment type="caution">
    <text evidence="1">The sequence shown here is derived from an EMBL/GenBank/DDBJ whole genome shotgun (WGS) entry which is preliminary data.</text>
</comment>
<proteinExistence type="predicted"/>
<dbReference type="RefSeq" id="WP_075365056.1">
    <property type="nucleotide sequence ID" value="NZ_MLBF01000016.1"/>
</dbReference>
<reference evidence="1 2" key="1">
    <citation type="submission" date="2016-09" db="EMBL/GenBank/DDBJ databases">
        <title>Complete genome of Desulfosporosinus sp. OL.</title>
        <authorList>
            <person name="Mardanov A."/>
            <person name="Beletsky A."/>
            <person name="Panova A."/>
            <person name="Karnachuk O."/>
            <person name="Ravin N."/>
        </authorList>
    </citation>
    <scope>NUCLEOTIDE SEQUENCE [LARGE SCALE GENOMIC DNA]</scope>
    <source>
        <strain evidence="1 2">OL</strain>
    </source>
</reference>
<dbReference type="Proteomes" id="UP000186102">
    <property type="component" value="Unassembled WGS sequence"/>
</dbReference>
<dbReference type="OrthoDB" id="3035462at2"/>
<evidence type="ECO:0000313" key="2">
    <source>
        <dbReference type="Proteomes" id="UP000186102"/>
    </source>
</evidence>
<keyword evidence="2" id="KW-1185">Reference proteome</keyword>
<sequence>MDKKTDLDKVTEAIEQSDRQFSGMVSFNDLFTPSFMTLHTQFSNFKELLDAGNYNVNSLADFNAILNPEFDEFINRTTKFKSWEEMQSTAVAEYFKKKA</sequence>
<accession>A0A1Q8QW97</accession>
<organism evidence="1 2">
    <name type="scientific">Desulfosporosinus metallidurans</name>
    <dbReference type="NCBI Taxonomy" id="1888891"/>
    <lineage>
        <taxon>Bacteria</taxon>
        <taxon>Bacillati</taxon>
        <taxon>Bacillota</taxon>
        <taxon>Clostridia</taxon>
        <taxon>Eubacteriales</taxon>
        <taxon>Desulfitobacteriaceae</taxon>
        <taxon>Desulfosporosinus</taxon>
    </lineage>
</organism>
<gene>
    <name evidence="1" type="ORF">DSOL_2443</name>
</gene>
<name>A0A1Q8QW97_9FIRM</name>
<dbReference type="EMBL" id="MLBF01000016">
    <property type="protein sequence ID" value="OLN31576.1"/>
    <property type="molecule type" value="Genomic_DNA"/>
</dbReference>
<dbReference type="AlphaFoldDB" id="A0A1Q8QW97"/>
<protein>
    <submittedName>
        <fullName evidence="1">Uncharacterized protein</fullName>
    </submittedName>
</protein>
<dbReference type="STRING" id="1888891.DSOL_2443"/>
<evidence type="ECO:0000313" key="1">
    <source>
        <dbReference type="EMBL" id="OLN31576.1"/>
    </source>
</evidence>